<comment type="similarity">
    <text evidence="1">Belongs to the bacterial solute-binding protein 8 family.</text>
</comment>
<dbReference type="EMBL" id="JACHFW010000010">
    <property type="protein sequence ID" value="MBB5265248.1"/>
    <property type="molecule type" value="Genomic_DNA"/>
</dbReference>
<keyword evidence="6" id="KW-1185">Reference proteome</keyword>
<evidence type="ECO:0000259" key="4">
    <source>
        <dbReference type="PROSITE" id="PS50983"/>
    </source>
</evidence>
<dbReference type="Pfam" id="PF01497">
    <property type="entry name" value="Peripla_BP_2"/>
    <property type="match status" value="1"/>
</dbReference>
<feature type="chain" id="PRO_5030785554" evidence="3">
    <location>
        <begin position="29"/>
        <end position="374"/>
    </location>
</feature>
<dbReference type="InterPro" id="IPR002491">
    <property type="entry name" value="ABC_transptr_periplasmic_BD"/>
</dbReference>
<evidence type="ECO:0000313" key="5">
    <source>
        <dbReference type="EMBL" id="MBB5265248.1"/>
    </source>
</evidence>
<reference evidence="5 6" key="1">
    <citation type="submission" date="2020-08" db="EMBL/GenBank/DDBJ databases">
        <title>Genomic Encyclopedia of Type Strains, Phase IV (KMG-IV): sequencing the most valuable type-strain genomes for metagenomic binning, comparative biology and taxonomic classification.</title>
        <authorList>
            <person name="Goeker M."/>
        </authorList>
    </citation>
    <scope>NUCLEOTIDE SEQUENCE [LARGE SCALE GENOMIC DNA]</scope>
    <source>
        <strain evidence="5 6">DSM 106146</strain>
    </source>
</reference>
<sequence length="374" mass="40016">MKMKKIMSLALGTALVILAAGCGQNSTAGEGSQTAAETETAAGETGGAAGEAKAPSETGNEDSGSTSLAGKEEVAGTFCLEYPAHMQELGYTDIIEMDVMPERIVCLTTYPVMTLYDMGVPLLAVPTTSVLDYPDDLNAQELPAISSDTFSAESIVELEPDLVIMAAGQQADYGDTLTSLGIPVYYVATNSQTHNMYDVIREQSQSLVDAFSMTEELARKGAQTMDRFNALDARVEELKTICQGKTVLMLLAGGPTDMYLQTEKATLGCMATMCGLESVYHNDQAASMIPLDMEAAIEYDPDIVLITGSGTSEDVQALMEGVYELNPDFWNSIPAVAEGRVIYLPGEYVSTAGINIINNIQDLADLLEQYFSQE</sequence>
<dbReference type="PANTHER" id="PTHR30535:SF34">
    <property type="entry name" value="MOLYBDATE-BINDING PROTEIN MOLA"/>
    <property type="match status" value="1"/>
</dbReference>
<dbReference type="Gene3D" id="3.40.50.1980">
    <property type="entry name" value="Nitrogenase molybdenum iron protein domain"/>
    <property type="match status" value="2"/>
</dbReference>
<organism evidence="5 6">
    <name type="scientific">Catenibacillus scindens</name>
    <dbReference type="NCBI Taxonomy" id="673271"/>
    <lineage>
        <taxon>Bacteria</taxon>
        <taxon>Bacillati</taxon>
        <taxon>Bacillota</taxon>
        <taxon>Clostridia</taxon>
        <taxon>Lachnospirales</taxon>
        <taxon>Lachnospiraceae</taxon>
        <taxon>Catenibacillus</taxon>
    </lineage>
</organism>
<dbReference type="InterPro" id="IPR050902">
    <property type="entry name" value="ABC_Transporter_SBP"/>
</dbReference>
<feature type="region of interest" description="Disordered" evidence="2">
    <location>
        <begin position="27"/>
        <end position="68"/>
    </location>
</feature>
<keyword evidence="3" id="KW-0732">Signal</keyword>
<feature type="compositionally biased region" description="Low complexity" evidence="2">
    <location>
        <begin position="27"/>
        <end position="43"/>
    </location>
</feature>
<evidence type="ECO:0000313" key="6">
    <source>
        <dbReference type="Proteomes" id="UP000543642"/>
    </source>
</evidence>
<feature type="compositionally biased region" description="Polar residues" evidence="2">
    <location>
        <begin position="57"/>
        <end position="68"/>
    </location>
</feature>
<feature type="domain" description="Fe/B12 periplasmic-binding" evidence="4">
    <location>
        <begin position="103"/>
        <end position="374"/>
    </location>
</feature>
<protein>
    <submittedName>
        <fullName evidence="5">Iron complex transport system substrate-binding protein</fullName>
    </submittedName>
</protein>
<evidence type="ECO:0000256" key="3">
    <source>
        <dbReference type="SAM" id="SignalP"/>
    </source>
</evidence>
<dbReference type="PROSITE" id="PS50983">
    <property type="entry name" value="FE_B12_PBP"/>
    <property type="match status" value="1"/>
</dbReference>
<comment type="caution">
    <text evidence="5">The sequence shown here is derived from an EMBL/GenBank/DDBJ whole genome shotgun (WGS) entry which is preliminary data.</text>
</comment>
<dbReference type="Proteomes" id="UP000543642">
    <property type="component" value="Unassembled WGS sequence"/>
</dbReference>
<name>A0A7W8HC42_9FIRM</name>
<dbReference type="GO" id="GO:0071281">
    <property type="term" value="P:cellular response to iron ion"/>
    <property type="evidence" value="ECO:0007669"/>
    <property type="project" value="TreeGrafter"/>
</dbReference>
<feature type="signal peptide" evidence="3">
    <location>
        <begin position="1"/>
        <end position="28"/>
    </location>
</feature>
<proteinExistence type="inferred from homology"/>
<dbReference type="PANTHER" id="PTHR30535">
    <property type="entry name" value="VITAMIN B12-BINDING PROTEIN"/>
    <property type="match status" value="1"/>
</dbReference>
<dbReference type="SUPFAM" id="SSF53807">
    <property type="entry name" value="Helical backbone' metal receptor"/>
    <property type="match status" value="1"/>
</dbReference>
<evidence type="ECO:0000256" key="2">
    <source>
        <dbReference type="SAM" id="MobiDB-lite"/>
    </source>
</evidence>
<dbReference type="AlphaFoldDB" id="A0A7W8HC42"/>
<accession>A0A7W8HC42</accession>
<evidence type="ECO:0000256" key="1">
    <source>
        <dbReference type="ARBA" id="ARBA00008814"/>
    </source>
</evidence>
<gene>
    <name evidence="5" type="ORF">HNP82_002391</name>
</gene>
<dbReference type="PROSITE" id="PS51257">
    <property type="entry name" value="PROKAR_LIPOPROTEIN"/>
    <property type="match status" value="1"/>
</dbReference>
<dbReference type="RefSeq" id="WP_183775026.1">
    <property type="nucleotide sequence ID" value="NZ_JACHFW010000010.1"/>
</dbReference>